<proteinExistence type="predicted"/>
<dbReference type="Proteomes" id="UP001285263">
    <property type="component" value="Unassembled WGS sequence"/>
</dbReference>
<sequence length="123" mass="12298">MVDSISLSSLVGGTTAAAPASASTSASSSTDLSPTEQAALQTDESVILSLDGTNVSSGPSSPLDLYRQLSQLGSQLDGSNDSSAIDQNSNWATLLKSQPGLASVAVQDTADQALLTQSLNAVA</sequence>
<feature type="compositionally biased region" description="Polar residues" evidence="1">
    <location>
        <begin position="1"/>
        <end position="12"/>
    </location>
</feature>
<gene>
    <name evidence="2" type="ORF">SNE35_01455</name>
</gene>
<keyword evidence="3" id="KW-1185">Reference proteome</keyword>
<accession>A0ABU5DBP9</accession>
<feature type="region of interest" description="Disordered" evidence="1">
    <location>
        <begin position="1"/>
        <end position="38"/>
    </location>
</feature>
<dbReference type="RefSeq" id="WP_320420993.1">
    <property type="nucleotide sequence ID" value="NZ_JAXCLA010000001.1"/>
</dbReference>
<feature type="compositionally biased region" description="Low complexity" evidence="1">
    <location>
        <begin position="14"/>
        <end position="30"/>
    </location>
</feature>
<evidence type="ECO:0000256" key="1">
    <source>
        <dbReference type="SAM" id="MobiDB-lite"/>
    </source>
</evidence>
<dbReference type="EMBL" id="JAXCLA010000001">
    <property type="protein sequence ID" value="MDY0743148.1"/>
    <property type="molecule type" value="Genomic_DNA"/>
</dbReference>
<reference evidence="2 3" key="1">
    <citation type="submission" date="2023-11" db="EMBL/GenBank/DDBJ databases">
        <title>Paucibacter sp. nov., isolated from fresh soil in Korea.</title>
        <authorList>
            <person name="Le N.T.T."/>
        </authorList>
    </citation>
    <scope>NUCLEOTIDE SEQUENCE [LARGE SCALE GENOMIC DNA]</scope>
    <source>
        <strain evidence="2 3">R3-3</strain>
    </source>
</reference>
<evidence type="ECO:0000313" key="3">
    <source>
        <dbReference type="Proteomes" id="UP001285263"/>
    </source>
</evidence>
<organism evidence="2 3">
    <name type="scientific">Roseateles agri</name>
    <dbReference type="NCBI Taxonomy" id="3098619"/>
    <lineage>
        <taxon>Bacteria</taxon>
        <taxon>Pseudomonadati</taxon>
        <taxon>Pseudomonadota</taxon>
        <taxon>Betaproteobacteria</taxon>
        <taxon>Burkholderiales</taxon>
        <taxon>Sphaerotilaceae</taxon>
        <taxon>Roseateles</taxon>
    </lineage>
</organism>
<name>A0ABU5DBP9_9BURK</name>
<comment type="caution">
    <text evidence="2">The sequence shown here is derived from an EMBL/GenBank/DDBJ whole genome shotgun (WGS) entry which is preliminary data.</text>
</comment>
<protein>
    <submittedName>
        <fullName evidence="2">Uncharacterized protein</fullName>
    </submittedName>
</protein>
<evidence type="ECO:0000313" key="2">
    <source>
        <dbReference type="EMBL" id="MDY0743148.1"/>
    </source>
</evidence>